<dbReference type="CDD" id="cd17906">
    <property type="entry name" value="CheX"/>
    <property type="match status" value="1"/>
</dbReference>
<dbReference type="Gene3D" id="3.40.1550.10">
    <property type="entry name" value="CheC-like"/>
    <property type="match status" value="1"/>
</dbReference>
<proteinExistence type="predicted"/>
<keyword evidence="2" id="KW-0472">Membrane</keyword>
<dbReference type="InterPro" id="IPR038756">
    <property type="entry name" value="CheX-like"/>
</dbReference>
<dbReference type="GO" id="GO:0006935">
    <property type="term" value="P:chemotaxis"/>
    <property type="evidence" value="ECO:0007669"/>
    <property type="project" value="UniProtKB-KW"/>
</dbReference>
<protein>
    <submittedName>
        <fullName evidence="4">Chemotaxis protein CheX</fullName>
    </submittedName>
</protein>
<keyword evidence="1" id="KW-0145">Chemotaxis</keyword>
<dbReference type="InterPro" id="IPR028976">
    <property type="entry name" value="CheC-like_sf"/>
</dbReference>
<dbReference type="Pfam" id="PF13690">
    <property type="entry name" value="CheX"/>
    <property type="match status" value="1"/>
</dbReference>
<dbReference type="EMBL" id="JACHFH010000003">
    <property type="protein sequence ID" value="MBB5335238.1"/>
    <property type="molecule type" value="Genomic_DNA"/>
</dbReference>
<gene>
    <name evidence="4" type="ORF">HNR32_000358</name>
</gene>
<dbReference type="AlphaFoldDB" id="A0A840UKK4"/>
<dbReference type="PANTHER" id="PTHR39452:SF1">
    <property type="entry name" value="CHEY-P PHOSPHATASE CHEX"/>
    <property type="match status" value="1"/>
</dbReference>
<dbReference type="InterPro" id="IPR028051">
    <property type="entry name" value="CheX-like_dom"/>
</dbReference>
<dbReference type="Proteomes" id="UP000559117">
    <property type="component" value="Unassembled WGS sequence"/>
</dbReference>
<dbReference type="PANTHER" id="PTHR39452">
    <property type="entry name" value="CHEY-P PHOSPHATASE CHEX"/>
    <property type="match status" value="1"/>
</dbReference>
<evidence type="ECO:0000313" key="5">
    <source>
        <dbReference type="Proteomes" id="UP000559117"/>
    </source>
</evidence>
<feature type="domain" description="Chemotaxis phosphatase CheX-like" evidence="3">
    <location>
        <begin position="45"/>
        <end position="124"/>
    </location>
</feature>
<accession>A0A840UKK4</accession>
<comment type="caution">
    <text evidence="4">The sequence shown here is derived from an EMBL/GenBank/DDBJ whole genome shotgun (WGS) entry which is preliminary data.</text>
</comment>
<name>A0A840UKK4_9FIRM</name>
<evidence type="ECO:0000313" key="4">
    <source>
        <dbReference type="EMBL" id="MBB5335238.1"/>
    </source>
</evidence>
<reference evidence="4 5" key="1">
    <citation type="submission" date="2020-08" db="EMBL/GenBank/DDBJ databases">
        <title>Genomic Encyclopedia of Type Strains, Phase IV (KMG-IV): sequencing the most valuable type-strain genomes for metagenomic binning, comparative biology and taxonomic classification.</title>
        <authorList>
            <person name="Goeker M."/>
        </authorList>
    </citation>
    <scope>NUCLEOTIDE SEQUENCE [LARGE SCALE GENOMIC DNA]</scope>
    <source>
        <strain evidence="4 5">DSM 24661</strain>
    </source>
</reference>
<dbReference type="SUPFAM" id="SSF103039">
    <property type="entry name" value="CheC-like"/>
    <property type="match status" value="1"/>
</dbReference>
<dbReference type="RefSeq" id="WP_183859066.1">
    <property type="nucleotide sequence ID" value="NZ_JACHFH010000003.1"/>
</dbReference>
<keyword evidence="2" id="KW-1133">Transmembrane helix</keyword>
<evidence type="ECO:0000256" key="1">
    <source>
        <dbReference type="ARBA" id="ARBA00022500"/>
    </source>
</evidence>
<keyword evidence="2" id="KW-0812">Transmembrane</keyword>
<sequence length="154" mass="16478">MDVNIINPVLAAFKEVLPQIGIQNVEKKGIALSSSVFTYTGVLLNIAVVGSIKGVILIGMEEEHAKKFASKMMMGMELAEFDELAQSAISEMGNMVCANACTQFSKVDVSGLDISPPTLLMSKESGKVTIPVPKTVVIDLLCDDIPVKLYVGLM</sequence>
<evidence type="ECO:0000259" key="3">
    <source>
        <dbReference type="Pfam" id="PF13690"/>
    </source>
</evidence>
<keyword evidence="5" id="KW-1185">Reference proteome</keyword>
<organism evidence="4 5">
    <name type="scientific">Pectinatus brassicae</name>
    <dbReference type="NCBI Taxonomy" id="862415"/>
    <lineage>
        <taxon>Bacteria</taxon>
        <taxon>Bacillati</taxon>
        <taxon>Bacillota</taxon>
        <taxon>Negativicutes</taxon>
        <taxon>Selenomonadales</taxon>
        <taxon>Selenomonadaceae</taxon>
        <taxon>Pectinatus</taxon>
    </lineage>
</organism>
<feature type="transmembrane region" description="Helical" evidence="2">
    <location>
        <begin position="36"/>
        <end position="58"/>
    </location>
</feature>
<evidence type="ECO:0000256" key="2">
    <source>
        <dbReference type="SAM" id="Phobius"/>
    </source>
</evidence>